<dbReference type="Pfam" id="PF17676">
    <property type="entry name" value="Peptidase_S66C"/>
    <property type="match status" value="1"/>
</dbReference>
<dbReference type="KEGG" id="mob:NCTC10112_00599"/>
<evidence type="ECO:0000313" key="5">
    <source>
        <dbReference type="EMBL" id="VEU56003.1"/>
    </source>
</evidence>
<keyword evidence="5" id="KW-0645">Protease</keyword>
<dbReference type="EMBL" id="LR214940">
    <property type="protein sequence ID" value="VEU56003.1"/>
    <property type="molecule type" value="Genomic_DNA"/>
</dbReference>
<dbReference type="SUPFAM" id="SSF141986">
    <property type="entry name" value="LD-carboxypeptidase A C-terminal domain-like"/>
    <property type="match status" value="1"/>
</dbReference>
<dbReference type="InterPro" id="IPR029062">
    <property type="entry name" value="Class_I_gatase-like"/>
</dbReference>
<dbReference type="Pfam" id="PF02016">
    <property type="entry name" value="Peptidase_S66"/>
    <property type="match status" value="1"/>
</dbReference>
<dbReference type="CDD" id="cd07062">
    <property type="entry name" value="Peptidase_S66_mccF_like"/>
    <property type="match status" value="1"/>
</dbReference>
<keyword evidence="5" id="KW-0121">Carboxypeptidase</keyword>
<dbReference type="InterPro" id="IPR003507">
    <property type="entry name" value="S66_fam"/>
</dbReference>
<dbReference type="PANTHER" id="PTHR30237">
    <property type="entry name" value="MURAMOYLTETRAPEPTIDE CARBOXYPEPTIDASE"/>
    <property type="match status" value="1"/>
</dbReference>
<dbReference type="GO" id="GO:0004180">
    <property type="term" value="F:carboxypeptidase activity"/>
    <property type="evidence" value="ECO:0007669"/>
    <property type="project" value="UniProtKB-KW"/>
</dbReference>
<dbReference type="OrthoDB" id="9807329at2"/>
<name>A0A448ZY00_METOS</name>
<proteinExistence type="inferred from homology"/>
<organism evidence="5 6">
    <name type="scientific">Metamycoplasma orale</name>
    <name type="common">Mycoplasma orale</name>
    <dbReference type="NCBI Taxonomy" id="2121"/>
    <lineage>
        <taxon>Bacteria</taxon>
        <taxon>Bacillati</taxon>
        <taxon>Mycoplasmatota</taxon>
        <taxon>Mycoplasmoidales</taxon>
        <taxon>Metamycoplasmataceae</taxon>
        <taxon>Metamycoplasma</taxon>
    </lineage>
</organism>
<dbReference type="Gene3D" id="3.40.50.10740">
    <property type="entry name" value="Class I glutamine amidotransferase-like"/>
    <property type="match status" value="1"/>
</dbReference>
<dbReference type="RefSeq" id="WP_022935777.1">
    <property type="nucleotide sequence ID" value="NZ_LR214940.1"/>
</dbReference>
<evidence type="ECO:0000256" key="1">
    <source>
        <dbReference type="ARBA" id="ARBA00010233"/>
    </source>
</evidence>
<dbReference type="InterPro" id="IPR027461">
    <property type="entry name" value="Carboxypeptidase_A_C_sf"/>
</dbReference>
<keyword evidence="2" id="KW-0378">Hydrolase</keyword>
<reference evidence="5 6" key="1">
    <citation type="submission" date="2019-01" db="EMBL/GenBank/DDBJ databases">
        <authorList>
            <consortium name="Pathogen Informatics"/>
        </authorList>
    </citation>
    <scope>NUCLEOTIDE SEQUENCE [LARGE SCALE GENOMIC DNA]</scope>
    <source>
        <strain evidence="5 6">NCTC10112</strain>
    </source>
</reference>
<dbReference type="Gene3D" id="3.50.30.60">
    <property type="entry name" value="LD-carboxypeptidase A C-terminal domain-like"/>
    <property type="match status" value="1"/>
</dbReference>
<feature type="domain" description="LD-carboxypeptidase C-terminal" evidence="4">
    <location>
        <begin position="221"/>
        <end position="345"/>
    </location>
</feature>
<evidence type="ECO:0000259" key="4">
    <source>
        <dbReference type="Pfam" id="PF17676"/>
    </source>
</evidence>
<feature type="domain" description="LD-carboxypeptidase N-terminal" evidence="3">
    <location>
        <begin position="17"/>
        <end position="142"/>
    </location>
</feature>
<keyword evidence="6" id="KW-1185">Reference proteome</keyword>
<gene>
    <name evidence="5" type="ORF">NCTC10112_00599</name>
</gene>
<comment type="similarity">
    <text evidence="1">Belongs to the peptidase S66 family.</text>
</comment>
<sequence>MKKEFIKPFFLQKGDNIAIVSLSSGLLGEEIFKWELDLLILQIKKLGFNPIFMPNSLKGIKFLDEHPECRASDLKEAFTNKNIKGIFCAIGGFDTIRLTKFLFEDNHFVNIVKENPKIFLGFSDSTINHFMFNKIGLITFYGINVLSGIVEFNKKILSYNKRSLRLFLNNKKQNFIIKSSKYWFEEYSDYSINSLGKKRVKHKEKYGYEILNNSNNLKIIEGQILGGCIDSMYEIFENPLYRQINEIYNIFPNAKEWEDKIILLETSEQKPNPELFNKMLLKLKENNVFIKPKCIIVGKPQNEVYYHEYKNILTNFFKDIPVLYNFNIGHAHPKSILPFNSKIKINFKSKKVILFRKECLNLNNLK</sequence>
<dbReference type="InterPro" id="IPR040921">
    <property type="entry name" value="Peptidase_S66C"/>
</dbReference>
<evidence type="ECO:0000256" key="2">
    <source>
        <dbReference type="ARBA" id="ARBA00022801"/>
    </source>
</evidence>
<evidence type="ECO:0000259" key="3">
    <source>
        <dbReference type="Pfam" id="PF02016"/>
    </source>
</evidence>
<dbReference type="SUPFAM" id="SSF52317">
    <property type="entry name" value="Class I glutamine amidotransferase-like"/>
    <property type="match status" value="1"/>
</dbReference>
<evidence type="ECO:0000313" key="6">
    <source>
        <dbReference type="Proteomes" id="UP000290482"/>
    </source>
</evidence>
<dbReference type="AlphaFoldDB" id="A0A448ZY00"/>
<protein>
    <submittedName>
        <fullName evidence="5">LD-carboxypeptidase</fullName>
    </submittedName>
</protein>
<dbReference type="Proteomes" id="UP000290482">
    <property type="component" value="Chromosome"/>
</dbReference>
<dbReference type="InterPro" id="IPR040449">
    <property type="entry name" value="Peptidase_S66_N"/>
</dbReference>
<dbReference type="PANTHER" id="PTHR30237:SF4">
    <property type="entry name" value="LD-CARBOXYPEPTIDASE C-TERMINAL DOMAIN-CONTAINING PROTEIN"/>
    <property type="match status" value="1"/>
</dbReference>
<accession>A0A448ZY00</accession>
<dbReference type="PIRSF" id="PIRSF028757">
    <property type="entry name" value="LD-carboxypeptidase"/>
    <property type="match status" value="1"/>
</dbReference>
<dbReference type="InterPro" id="IPR027478">
    <property type="entry name" value="LdcA_N"/>
</dbReference>